<organism evidence="2">
    <name type="scientific">Strongyloides stercoralis</name>
    <name type="common">Threadworm</name>
    <dbReference type="NCBI Taxonomy" id="6248"/>
    <lineage>
        <taxon>Eukaryota</taxon>
        <taxon>Metazoa</taxon>
        <taxon>Ecdysozoa</taxon>
        <taxon>Nematoda</taxon>
        <taxon>Chromadorea</taxon>
        <taxon>Rhabditida</taxon>
        <taxon>Tylenchina</taxon>
        <taxon>Panagrolaimomorpha</taxon>
        <taxon>Strongyloidoidea</taxon>
        <taxon>Strongyloididae</taxon>
        <taxon>Strongyloides</taxon>
    </lineage>
</organism>
<evidence type="ECO:0000313" key="3">
    <source>
        <dbReference type="WBParaSite" id="TCONS_00000029.p1"/>
    </source>
</evidence>
<dbReference type="Proteomes" id="UP000035681">
    <property type="component" value="Unplaced"/>
</dbReference>
<dbReference type="AlphaFoldDB" id="A0A0K0ELZ5"/>
<proteinExistence type="predicted"/>
<reference evidence="2" key="1">
    <citation type="submission" date="2015-08" db="UniProtKB">
        <authorList>
            <consortium name="WormBaseParasite"/>
        </authorList>
    </citation>
    <scope>IDENTIFICATION</scope>
</reference>
<accession>A0A0K0ELZ5</accession>
<evidence type="ECO:0000313" key="2">
    <source>
        <dbReference type="WBParaSite" id="SSTP_0001048300.1"/>
    </source>
</evidence>
<name>A0A0K0ELZ5_STRER</name>
<dbReference type="WBParaSite" id="TCONS_00000029.p1">
    <property type="protein sequence ID" value="TCONS_00000029.p1"/>
    <property type="gene ID" value="XLOC_000027"/>
</dbReference>
<sequence length="201" mass="23554">MTNQELVTPFKQNKDLPYNLERGTLKSIGSRVRYNNKKQSNEIEKKYKNYYYHSNKVHFITNYKTYDDTLKLLPDNGTEKGFFFKATNDAYFGKYLLNNNETSQKSNNGNSYFIKNKNCTNFVHNHYSFQGSETISTTPISSNESSLDINTNSSENSIINKVFGMYIQSFAIQDYSDAEKIYNYNKRMIAKNLLKIHKRLR</sequence>
<keyword evidence="1" id="KW-1185">Reference proteome</keyword>
<protein>
    <submittedName>
        <fullName evidence="2 3">Uncharacterized protein</fullName>
    </submittedName>
</protein>
<evidence type="ECO:0000313" key="1">
    <source>
        <dbReference type="Proteomes" id="UP000035681"/>
    </source>
</evidence>
<dbReference type="WBParaSite" id="SSTP_0001048300.1">
    <property type="protein sequence ID" value="SSTP_0001048300.1"/>
    <property type="gene ID" value="SSTP_0001048300"/>
</dbReference>